<dbReference type="Gene3D" id="3.40.50.10140">
    <property type="entry name" value="Toll/interleukin-1 receptor homology (TIR) domain"/>
    <property type="match status" value="1"/>
</dbReference>
<keyword evidence="3" id="KW-1185">Reference proteome</keyword>
<dbReference type="OrthoDB" id="6883655at2"/>
<comment type="caution">
    <text evidence="2">The sequence shown here is derived from an EMBL/GenBank/DDBJ whole genome shotgun (WGS) entry which is preliminary data.</text>
</comment>
<evidence type="ECO:0000313" key="3">
    <source>
        <dbReference type="Proteomes" id="UP000321933"/>
    </source>
</evidence>
<sequence>MRSRGRALPGQVLGRSRRVVKIFISHSESDRELVEPLYKWLQCGLGLSGEDIRCTSVENINVGEASMETLREELQLAQAVVAIVTSNSLRSHWVSIEMGAAWLRERLHPIRGPGVNPSDLPSPLPNITNAGYCEEQAMYRLLQSLARRLDLPIVGVSKFELDEMVAVGRRYLTEGLRSWFSLPPAMAASRHDANRFHYVTDSLCRRLHLDRQSLYHCTDEHGCIERDPEPLPSWARDHWKLSRMAVNHLLKGDQNLLDLPLNVVNEELLAELKRALSKRNLKRGEQLRGWFTRAEQWVVEHPPVTEKGH</sequence>
<dbReference type="EMBL" id="VRYZ01000006">
    <property type="protein sequence ID" value="TXS90423.1"/>
    <property type="molecule type" value="Genomic_DNA"/>
</dbReference>
<gene>
    <name evidence="2" type="ORF">FVW59_13855</name>
</gene>
<dbReference type="InterPro" id="IPR000157">
    <property type="entry name" value="TIR_dom"/>
</dbReference>
<feature type="domain" description="TIR" evidence="1">
    <location>
        <begin position="22"/>
        <end position="115"/>
    </location>
</feature>
<name>A0A5C8ZPL0_9GAMM</name>
<proteinExistence type="predicted"/>
<keyword evidence="2" id="KW-0675">Receptor</keyword>
<accession>A0A5C8ZPL0</accession>
<dbReference type="GO" id="GO:0007165">
    <property type="term" value="P:signal transduction"/>
    <property type="evidence" value="ECO:0007669"/>
    <property type="project" value="InterPro"/>
</dbReference>
<dbReference type="AlphaFoldDB" id="A0A5C8ZPL0"/>
<evidence type="ECO:0000313" key="2">
    <source>
        <dbReference type="EMBL" id="TXS90423.1"/>
    </source>
</evidence>
<protein>
    <submittedName>
        <fullName evidence="2">Toll/interleukin-1 receptor domain-containing protein</fullName>
    </submittedName>
</protein>
<evidence type="ECO:0000259" key="1">
    <source>
        <dbReference type="Pfam" id="PF13676"/>
    </source>
</evidence>
<organism evidence="2 3">
    <name type="scientific">Parahaliea aestuarii</name>
    <dbReference type="NCBI Taxonomy" id="1852021"/>
    <lineage>
        <taxon>Bacteria</taxon>
        <taxon>Pseudomonadati</taxon>
        <taxon>Pseudomonadota</taxon>
        <taxon>Gammaproteobacteria</taxon>
        <taxon>Cellvibrionales</taxon>
        <taxon>Halieaceae</taxon>
        <taxon>Parahaliea</taxon>
    </lineage>
</organism>
<reference evidence="2 3" key="1">
    <citation type="submission" date="2019-08" db="EMBL/GenBank/DDBJ databases">
        <title>Parahaliea maris sp. nov., isolated from the surface seawater.</title>
        <authorList>
            <person name="Liu Y."/>
        </authorList>
    </citation>
    <scope>NUCLEOTIDE SEQUENCE [LARGE SCALE GENOMIC DNA]</scope>
    <source>
        <strain evidence="2 3">S2-26</strain>
    </source>
</reference>
<dbReference type="Pfam" id="PF13676">
    <property type="entry name" value="TIR_2"/>
    <property type="match status" value="1"/>
</dbReference>
<dbReference type="InterPro" id="IPR035897">
    <property type="entry name" value="Toll_tir_struct_dom_sf"/>
</dbReference>
<dbReference type="Proteomes" id="UP000321933">
    <property type="component" value="Unassembled WGS sequence"/>
</dbReference>
<dbReference type="SUPFAM" id="SSF52200">
    <property type="entry name" value="Toll/Interleukin receptor TIR domain"/>
    <property type="match status" value="1"/>
</dbReference>